<dbReference type="NCBIfam" id="TIGR02914">
    <property type="entry name" value="EpsI_fam"/>
    <property type="match status" value="1"/>
</dbReference>
<comment type="caution">
    <text evidence="2">The sequence shown here is derived from an EMBL/GenBank/DDBJ whole genome shotgun (WGS) entry which is preliminary data.</text>
</comment>
<protein>
    <submittedName>
        <fullName evidence="2">EpsI family protein</fullName>
    </submittedName>
</protein>
<evidence type="ECO:0000313" key="3">
    <source>
        <dbReference type="Proteomes" id="UP000763641"/>
    </source>
</evidence>
<proteinExistence type="predicted"/>
<evidence type="ECO:0000259" key="1">
    <source>
        <dbReference type="Pfam" id="PF11984"/>
    </source>
</evidence>
<dbReference type="Pfam" id="PF11984">
    <property type="entry name" value="DUF3485"/>
    <property type="match status" value="1"/>
</dbReference>
<sequence>MRRRDVVFGLGCVAALAGAETLRPRRLLSLAGGRKITTMVPTKFAGWAAEGGGDIVLPKVPGSLADTLYNETVARTYRNTDGGAPIMLLIAHGDSQSDLLQLHRPEVCYQAVGFAITEHRFDPVALAPGITVPSVELTARAGGRVEDMLYWTRLGEYLPTTAGEQRRDRLAAAMDGYVADGVLVRVSMVREGEQADWARLNAFVAAMMKGTPNNGRVALVGTERAKALAGATRIV</sequence>
<dbReference type="RefSeq" id="WP_204194811.1">
    <property type="nucleotide sequence ID" value="NZ_JAFEMC010000001.1"/>
</dbReference>
<dbReference type="InterPro" id="IPR054654">
    <property type="entry name" value="EpsI_type_V_pred"/>
</dbReference>
<reference evidence="2 3" key="1">
    <citation type="submission" date="2020-12" db="EMBL/GenBank/DDBJ databases">
        <title>Sphingomonas sp.</title>
        <authorList>
            <person name="Kim M.K."/>
        </authorList>
    </citation>
    <scope>NUCLEOTIDE SEQUENCE [LARGE SCALE GENOMIC DNA]</scope>
    <source>
        <strain evidence="2 3">BT552</strain>
    </source>
</reference>
<dbReference type="NCBIfam" id="NF045608">
    <property type="entry name" value="EpsI_type_V"/>
    <property type="match status" value="1"/>
</dbReference>
<name>A0ABS2D3G6_9SPHN</name>
<dbReference type="InterPro" id="IPR014263">
    <property type="entry name" value="Methanolan_biosynth_EpsI"/>
</dbReference>
<dbReference type="EMBL" id="JAFEMC010000001">
    <property type="protein sequence ID" value="MBM6575456.1"/>
    <property type="molecule type" value="Genomic_DNA"/>
</dbReference>
<accession>A0ABS2D3G6</accession>
<evidence type="ECO:0000313" key="2">
    <source>
        <dbReference type="EMBL" id="MBM6575456.1"/>
    </source>
</evidence>
<feature type="domain" description="Methanolan biosynthesis EpsI" evidence="1">
    <location>
        <begin position="12"/>
        <end position="209"/>
    </location>
</feature>
<gene>
    <name evidence="2" type="ORF">ILT43_03675</name>
</gene>
<dbReference type="Proteomes" id="UP000763641">
    <property type="component" value="Unassembled WGS sequence"/>
</dbReference>
<organism evidence="2 3">
    <name type="scientific">Sphingomonas longa</name>
    <dbReference type="NCBI Taxonomy" id="2778730"/>
    <lineage>
        <taxon>Bacteria</taxon>
        <taxon>Pseudomonadati</taxon>
        <taxon>Pseudomonadota</taxon>
        <taxon>Alphaproteobacteria</taxon>
        <taxon>Sphingomonadales</taxon>
        <taxon>Sphingomonadaceae</taxon>
        <taxon>Sphingomonas</taxon>
    </lineage>
</organism>
<keyword evidence="3" id="KW-1185">Reference proteome</keyword>